<evidence type="ECO:0000313" key="5">
    <source>
        <dbReference type="Proteomes" id="UP001501455"/>
    </source>
</evidence>
<dbReference type="PANTHER" id="PTHR35176">
    <property type="entry name" value="HEME OXYGENASE HI_0854-RELATED"/>
    <property type="match status" value="1"/>
</dbReference>
<proteinExistence type="predicted"/>
<dbReference type="PANTHER" id="PTHR35176:SF2">
    <property type="entry name" value="F420H(2)-DEPENDENT REDUCTASE RV1155"/>
    <property type="match status" value="1"/>
</dbReference>
<organism evidence="4 5">
    <name type="scientific">Streptomyces prasinosporus</name>
    <dbReference type="NCBI Taxonomy" id="68256"/>
    <lineage>
        <taxon>Bacteria</taxon>
        <taxon>Bacillati</taxon>
        <taxon>Actinomycetota</taxon>
        <taxon>Actinomycetes</taxon>
        <taxon>Kitasatosporales</taxon>
        <taxon>Streptomycetaceae</taxon>
        <taxon>Streptomyces</taxon>
        <taxon>Streptomyces albogriseolus group</taxon>
    </lineage>
</organism>
<dbReference type="Proteomes" id="UP001501455">
    <property type="component" value="Unassembled WGS sequence"/>
</dbReference>
<protein>
    <submittedName>
        <fullName evidence="4">TIGR03618 family F420-dependent PPOX class oxidoreductase</fullName>
    </submittedName>
</protein>
<dbReference type="Gene3D" id="2.30.110.10">
    <property type="entry name" value="Electron Transport, Fmn-binding Protein, Chain A"/>
    <property type="match status" value="1"/>
</dbReference>
<evidence type="ECO:0000313" key="4">
    <source>
        <dbReference type="EMBL" id="GAA3495178.1"/>
    </source>
</evidence>
<name>A0ABP6TKY2_9ACTN</name>
<feature type="domain" description="Pyridoxamine 5'-phosphate oxidase N-terminal" evidence="3">
    <location>
        <begin position="27"/>
        <end position="109"/>
    </location>
</feature>
<reference evidence="5" key="1">
    <citation type="journal article" date="2019" name="Int. J. Syst. Evol. Microbiol.">
        <title>The Global Catalogue of Microorganisms (GCM) 10K type strain sequencing project: providing services to taxonomists for standard genome sequencing and annotation.</title>
        <authorList>
            <consortium name="The Broad Institute Genomics Platform"/>
            <consortium name="The Broad Institute Genome Sequencing Center for Infectious Disease"/>
            <person name="Wu L."/>
            <person name="Ma J."/>
        </authorList>
    </citation>
    <scope>NUCLEOTIDE SEQUENCE [LARGE SCALE GENOMIC DNA]</scope>
    <source>
        <strain evidence="5">JCM 4816</strain>
    </source>
</reference>
<evidence type="ECO:0000259" key="3">
    <source>
        <dbReference type="Pfam" id="PF01243"/>
    </source>
</evidence>
<dbReference type="InterPro" id="IPR012349">
    <property type="entry name" value="Split_barrel_FMN-bd"/>
</dbReference>
<gene>
    <name evidence="4" type="ORF">GCM10019016_022780</name>
</gene>
<comment type="caution">
    <text evidence="4">The sequence shown here is derived from an EMBL/GenBank/DDBJ whole genome shotgun (WGS) entry which is preliminary data.</text>
</comment>
<evidence type="ECO:0000256" key="2">
    <source>
        <dbReference type="SAM" id="MobiDB-lite"/>
    </source>
</evidence>
<feature type="region of interest" description="Disordered" evidence="2">
    <location>
        <begin position="1"/>
        <end position="24"/>
    </location>
</feature>
<dbReference type="NCBIfam" id="TIGR03618">
    <property type="entry name" value="Rv1155_F420"/>
    <property type="match status" value="1"/>
</dbReference>
<dbReference type="EMBL" id="BAAAXF010000018">
    <property type="protein sequence ID" value="GAA3495178.1"/>
    <property type="molecule type" value="Genomic_DNA"/>
</dbReference>
<dbReference type="InterPro" id="IPR052019">
    <property type="entry name" value="F420H2_bilvrd_red/Heme_oxyg"/>
</dbReference>
<sequence>MRGGIERRVTGVARDMTTRPGPRPLPDEALSHLLAAQRFGTLATVKRSGHPHLSTMGYAWDADARVLRFSTTADRVKVAHLRRDPHAALHVQGGDVWSFAVAEGEAELSDVTTVPGDAVGRELLGIASRFARPDDEAAFLRQLVDERRLVVRLKVTRLYGTALDVGGPDESGAE</sequence>
<dbReference type="Pfam" id="PF01243">
    <property type="entry name" value="PNPOx_N"/>
    <property type="match status" value="1"/>
</dbReference>
<dbReference type="SUPFAM" id="SSF50475">
    <property type="entry name" value="FMN-binding split barrel"/>
    <property type="match status" value="1"/>
</dbReference>
<evidence type="ECO:0000256" key="1">
    <source>
        <dbReference type="ARBA" id="ARBA00023002"/>
    </source>
</evidence>
<accession>A0ABP6TKY2</accession>
<keyword evidence="5" id="KW-1185">Reference proteome</keyword>
<dbReference type="InterPro" id="IPR019920">
    <property type="entry name" value="F420-binding_dom_put"/>
</dbReference>
<dbReference type="InterPro" id="IPR011576">
    <property type="entry name" value="Pyridox_Oxase_N"/>
</dbReference>
<keyword evidence="1" id="KW-0560">Oxidoreductase</keyword>